<feature type="domain" description="TIR" evidence="1">
    <location>
        <begin position="317"/>
        <end position="455"/>
    </location>
</feature>
<dbReference type="RefSeq" id="WP_145040505.1">
    <property type="nucleotide sequence ID" value="NZ_CP036347.1"/>
</dbReference>
<proteinExistence type="predicted"/>
<gene>
    <name evidence="2" type="ORF">V6x_27370</name>
</gene>
<sequence>MDDNTARFDRGFLLISENPKIQLIDLIDGTNLTTNSSCESMFNLEKDDINFSDHKEAGNWKQSLEFLLSDFRDMRKSSLPLGAILHQKRTPGYLENGLHPELRFTKKQISFSASVLANPISLKLDSEFDPIFPFLDSEGKPIQYTNHVPIPIKLGYSRSYTLVEQPLSWGDHRRQNAVQLQELFSEAGKTIRNLPSKTLKSIWKRRGPILKLSKDPKFCWIDALFEFSWTSTKNKIALERRVHDASGDTSLVLNGEGLFPRIPYMPKEMSALLENFPHEAGIPFSYSSKIDNCLEASIELINWILTDEWNMNESTDNPLKVFISYCHEDEPFLKLLKKCLKPLTRKNKLELWYDREILAGSNLDSSISKKLDDTDVFISLLSSDFLDSDYCTGIELKRAVERAQEGNLCLIGIVIRPCAWQHEFPRELLVLPKDATAVTKWYDQDDAWLNITNEINRLSIELIKTAKPWSLMMPSDD</sequence>
<dbReference type="InterPro" id="IPR000157">
    <property type="entry name" value="TIR_dom"/>
</dbReference>
<dbReference type="SMART" id="SM00255">
    <property type="entry name" value="TIR"/>
    <property type="match status" value="1"/>
</dbReference>
<dbReference type="AlphaFoldDB" id="A0A517WCQ1"/>
<accession>A0A517WCQ1</accession>
<dbReference type="InterPro" id="IPR035897">
    <property type="entry name" value="Toll_tir_struct_dom_sf"/>
</dbReference>
<evidence type="ECO:0000313" key="2">
    <source>
        <dbReference type="EMBL" id="QDU03027.1"/>
    </source>
</evidence>
<dbReference type="Proteomes" id="UP000320722">
    <property type="component" value="Chromosome"/>
</dbReference>
<name>A0A517WCQ1_9PLAN</name>
<dbReference type="EMBL" id="CP036347">
    <property type="protein sequence ID" value="QDU03027.1"/>
    <property type="molecule type" value="Genomic_DNA"/>
</dbReference>
<organism evidence="2 3">
    <name type="scientific">Gimesia chilikensis</name>
    <dbReference type="NCBI Taxonomy" id="2605989"/>
    <lineage>
        <taxon>Bacteria</taxon>
        <taxon>Pseudomonadati</taxon>
        <taxon>Planctomycetota</taxon>
        <taxon>Planctomycetia</taxon>
        <taxon>Planctomycetales</taxon>
        <taxon>Planctomycetaceae</taxon>
        <taxon>Gimesia</taxon>
    </lineage>
</organism>
<dbReference type="GO" id="GO:0007165">
    <property type="term" value="P:signal transduction"/>
    <property type="evidence" value="ECO:0007669"/>
    <property type="project" value="InterPro"/>
</dbReference>
<protein>
    <recommendedName>
        <fullName evidence="1">TIR domain-containing protein</fullName>
    </recommendedName>
</protein>
<dbReference type="Pfam" id="PF13676">
    <property type="entry name" value="TIR_2"/>
    <property type="match status" value="1"/>
</dbReference>
<dbReference type="SUPFAM" id="SSF52200">
    <property type="entry name" value="Toll/Interleukin receptor TIR domain"/>
    <property type="match status" value="1"/>
</dbReference>
<dbReference type="Gene3D" id="3.40.50.10140">
    <property type="entry name" value="Toll/interleukin-1 receptor homology (TIR) domain"/>
    <property type="match status" value="1"/>
</dbReference>
<dbReference type="PROSITE" id="PS50104">
    <property type="entry name" value="TIR"/>
    <property type="match status" value="1"/>
</dbReference>
<evidence type="ECO:0000259" key="1">
    <source>
        <dbReference type="PROSITE" id="PS50104"/>
    </source>
</evidence>
<reference evidence="2 3" key="1">
    <citation type="submission" date="2019-02" db="EMBL/GenBank/DDBJ databases">
        <title>Deep-cultivation of Planctomycetes and their phenomic and genomic characterization uncovers novel biology.</title>
        <authorList>
            <person name="Wiegand S."/>
            <person name="Jogler M."/>
            <person name="Boedeker C."/>
            <person name="Pinto D."/>
            <person name="Vollmers J."/>
            <person name="Rivas-Marin E."/>
            <person name="Kohn T."/>
            <person name="Peeters S.H."/>
            <person name="Heuer A."/>
            <person name="Rast P."/>
            <person name="Oberbeckmann S."/>
            <person name="Bunk B."/>
            <person name="Jeske O."/>
            <person name="Meyerdierks A."/>
            <person name="Storesund J.E."/>
            <person name="Kallscheuer N."/>
            <person name="Luecker S."/>
            <person name="Lage O.M."/>
            <person name="Pohl T."/>
            <person name="Merkel B.J."/>
            <person name="Hornburger P."/>
            <person name="Mueller R.-W."/>
            <person name="Bruemmer F."/>
            <person name="Labrenz M."/>
            <person name="Spormann A.M."/>
            <person name="Op den Camp H."/>
            <person name="Overmann J."/>
            <person name="Amann R."/>
            <person name="Jetten M.S.M."/>
            <person name="Mascher T."/>
            <person name="Medema M.H."/>
            <person name="Devos D.P."/>
            <person name="Kaster A.-K."/>
            <person name="Ovreas L."/>
            <person name="Rohde M."/>
            <person name="Galperin M.Y."/>
            <person name="Jogler C."/>
        </authorList>
    </citation>
    <scope>NUCLEOTIDE SEQUENCE [LARGE SCALE GENOMIC DNA]</scope>
    <source>
        <strain evidence="2 3">V6</strain>
    </source>
</reference>
<evidence type="ECO:0000313" key="3">
    <source>
        <dbReference type="Proteomes" id="UP000320722"/>
    </source>
</evidence>